<dbReference type="GO" id="GO:0016020">
    <property type="term" value="C:membrane"/>
    <property type="evidence" value="ECO:0007669"/>
    <property type="project" value="UniProtKB-SubCell"/>
</dbReference>
<feature type="compositionally biased region" description="Basic residues" evidence="5">
    <location>
        <begin position="133"/>
        <end position="143"/>
    </location>
</feature>
<feature type="transmembrane region" description="Helical" evidence="6">
    <location>
        <begin position="264"/>
        <end position="286"/>
    </location>
</feature>
<dbReference type="SUPFAM" id="SSF144083">
    <property type="entry name" value="Magnesium transport protein CorA, transmembrane region"/>
    <property type="match status" value="1"/>
</dbReference>
<dbReference type="InterPro" id="IPR045863">
    <property type="entry name" value="CorA_TM1_TM2"/>
</dbReference>
<dbReference type="Pfam" id="PF01544">
    <property type="entry name" value="CorA"/>
    <property type="match status" value="1"/>
</dbReference>
<feature type="region of interest" description="Disordered" evidence="5">
    <location>
        <begin position="130"/>
        <end position="153"/>
    </location>
</feature>
<name>A0AAI9YC66_9PEZI</name>
<reference evidence="7" key="1">
    <citation type="submission" date="2016-11" db="EMBL/GenBank/DDBJ databases">
        <title>The genome sequence of Colletotrichum cuscutae.</title>
        <authorList>
            <person name="Baroncelli R."/>
        </authorList>
    </citation>
    <scope>NUCLEOTIDE SEQUENCE</scope>
    <source>
        <strain evidence="7">IMI 304802</strain>
    </source>
</reference>
<dbReference type="EMBL" id="MPDP01000012">
    <property type="protein sequence ID" value="KAK1496695.1"/>
    <property type="molecule type" value="Genomic_DNA"/>
</dbReference>
<evidence type="ECO:0000256" key="6">
    <source>
        <dbReference type="SAM" id="Phobius"/>
    </source>
</evidence>
<keyword evidence="8" id="KW-1185">Reference proteome</keyword>
<dbReference type="Proteomes" id="UP001239213">
    <property type="component" value="Unassembled WGS sequence"/>
</dbReference>
<comment type="subcellular location">
    <subcellularLocation>
        <location evidence="1">Membrane</location>
        <topology evidence="1">Multi-pass membrane protein</topology>
    </subcellularLocation>
</comment>
<evidence type="ECO:0000313" key="7">
    <source>
        <dbReference type="EMBL" id="KAK1496695.1"/>
    </source>
</evidence>
<keyword evidence="2 6" id="KW-0812">Transmembrane</keyword>
<gene>
    <name evidence="7" type="ORF">CCUS01_13274</name>
</gene>
<organism evidence="7 8">
    <name type="scientific">Colletotrichum cuscutae</name>
    <dbReference type="NCBI Taxonomy" id="1209917"/>
    <lineage>
        <taxon>Eukaryota</taxon>
        <taxon>Fungi</taxon>
        <taxon>Dikarya</taxon>
        <taxon>Ascomycota</taxon>
        <taxon>Pezizomycotina</taxon>
        <taxon>Sordariomycetes</taxon>
        <taxon>Hypocreomycetidae</taxon>
        <taxon>Glomerellales</taxon>
        <taxon>Glomerellaceae</taxon>
        <taxon>Colletotrichum</taxon>
        <taxon>Colletotrichum acutatum species complex</taxon>
    </lineage>
</organism>
<dbReference type="GO" id="GO:0046873">
    <property type="term" value="F:metal ion transmembrane transporter activity"/>
    <property type="evidence" value="ECO:0007669"/>
    <property type="project" value="InterPro"/>
</dbReference>
<evidence type="ECO:0000313" key="8">
    <source>
        <dbReference type="Proteomes" id="UP001239213"/>
    </source>
</evidence>
<proteinExistence type="predicted"/>
<dbReference type="AlphaFoldDB" id="A0AAI9YC66"/>
<dbReference type="Gene3D" id="1.20.58.340">
    <property type="entry name" value="Magnesium transport protein CorA, transmembrane region"/>
    <property type="match status" value="1"/>
</dbReference>
<evidence type="ECO:0000256" key="5">
    <source>
        <dbReference type="SAM" id="MobiDB-lite"/>
    </source>
</evidence>
<sequence>MWTIGNKWLITTNSCLFGESDGALVQDVLDQLNKQAEYGGRKSQPGSAVEMSRLIVEHCIGSYDRRPKLEGQLVDNKTSFISTVPSVNQKDLLAVKELSIGQIYSNHMNKVGRDEIALFEAFQNWKQNGWSNSHRHARPKTGRKSSQSSGFCKDSSKALTGLLVYDDIETTIHKAYTLSNDIKDVRDELNILKSVAQYQEIVQTRLAANPVKDGELSAAYVVKNIKELDIVADRIQSAINMTLSLQQSKIANRNAVLSIQHGKVLMIFTFATLLFLPLSFLSSLFALDVSSFLQTPNWAFSVLFLVSIAISIAVGFVAFYAEDIRRNVIGVWREFMVKLTTRSKDRRHAFSSV</sequence>
<dbReference type="InterPro" id="IPR002523">
    <property type="entry name" value="MgTranspt_CorA/ZnTranspt_ZntB"/>
</dbReference>
<keyword evidence="4 6" id="KW-0472">Membrane</keyword>
<evidence type="ECO:0000256" key="4">
    <source>
        <dbReference type="ARBA" id="ARBA00023136"/>
    </source>
</evidence>
<feature type="transmembrane region" description="Helical" evidence="6">
    <location>
        <begin position="298"/>
        <end position="321"/>
    </location>
</feature>
<accession>A0AAI9YC66</accession>
<keyword evidence="3 6" id="KW-1133">Transmembrane helix</keyword>
<evidence type="ECO:0008006" key="9">
    <source>
        <dbReference type="Google" id="ProtNLM"/>
    </source>
</evidence>
<protein>
    <recommendedName>
        <fullName evidence="9">Ankyrin repeat protein</fullName>
    </recommendedName>
</protein>
<comment type="caution">
    <text evidence="7">The sequence shown here is derived from an EMBL/GenBank/DDBJ whole genome shotgun (WGS) entry which is preliminary data.</text>
</comment>
<evidence type="ECO:0000256" key="2">
    <source>
        <dbReference type="ARBA" id="ARBA00022692"/>
    </source>
</evidence>
<evidence type="ECO:0000256" key="1">
    <source>
        <dbReference type="ARBA" id="ARBA00004141"/>
    </source>
</evidence>
<evidence type="ECO:0000256" key="3">
    <source>
        <dbReference type="ARBA" id="ARBA00022989"/>
    </source>
</evidence>